<keyword evidence="5" id="KW-0479">Metal-binding</keyword>
<dbReference type="AlphaFoldDB" id="A0A8D8VKB3"/>
<dbReference type="Pfam" id="PF00096">
    <property type="entry name" value="zf-C2H2"/>
    <property type="match status" value="2"/>
</dbReference>
<evidence type="ECO:0000256" key="14">
    <source>
        <dbReference type="SAM" id="MobiDB-lite"/>
    </source>
</evidence>
<comment type="subcellular location">
    <subcellularLocation>
        <location evidence="2">Cytoplasm</location>
    </subcellularLocation>
    <subcellularLocation>
        <location evidence="1">Nucleus</location>
    </subcellularLocation>
</comment>
<evidence type="ECO:0000256" key="1">
    <source>
        <dbReference type="ARBA" id="ARBA00004123"/>
    </source>
</evidence>
<reference evidence="16" key="1">
    <citation type="submission" date="2021-05" db="EMBL/GenBank/DDBJ databases">
        <authorList>
            <person name="Alioto T."/>
            <person name="Alioto T."/>
            <person name="Gomez Garrido J."/>
        </authorList>
    </citation>
    <scope>NUCLEOTIDE SEQUENCE</scope>
</reference>
<evidence type="ECO:0000256" key="5">
    <source>
        <dbReference type="ARBA" id="ARBA00022723"/>
    </source>
</evidence>
<evidence type="ECO:0000256" key="10">
    <source>
        <dbReference type="ARBA" id="ARBA00023125"/>
    </source>
</evidence>
<protein>
    <submittedName>
        <fullName evidence="16">Early growth response protein 1</fullName>
    </submittedName>
</protein>
<comment type="similarity">
    <text evidence="3">Belongs to the EGR C2H2-type zinc-finger protein family.</text>
</comment>
<dbReference type="GO" id="GO:0005737">
    <property type="term" value="C:cytoplasm"/>
    <property type="evidence" value="ECO:0007669"/>
    <property type="project" value="UniProtKB-SubCell"/>
</dbReference>
<evidence type="ECO:0000256" key="8">
    <source>
        <dbReference type="ARBA" id="ARBA00022833"/>
    </source>
</evidence>
<feature type="region of interest" description="Disordered" evidence="14">
    <location>
        <begin position="345"/>
        <end position="367"/>
    </location>
</feature>
<evidence type="ECO:0000259" key="15">
    <source>
        <dbReference type="PROSITE" id="PS50157"/>
    </source>
</evidence>
<keyword evidence="8" id="KW-0862">Zinc</keyword>
<feature type="compositionally biased region" description="Polar residues" evidence="14">
    <location>
        <begin position="277"/>
        <end position="292"/>
    </location>
</feature>
<keyword evidence="9" id="KW-0805">Transcription regulation</keyword>
<organism evidence="16">
    <name type="scientific">Cacopsylla melanoneura</name>
    <dbReference type="NCBI Taxonomy" id="428564"/>
    <lineage>
        <taxon>Eukaryota</taxon>
        <taxon>Metazoa</taxon>
        <taxon>Ecdysozoa</taxon>
        <taxon>Arthropoda</taxon>
        <taxon>Hexapoda</taxon>
        <taxon>Insecta</taxon>
        <taxon>Pterygota</taxon>
        <taxon>Neoptera</taxon>
        <taxon>Paraneoptera</taxon>
        <taxon>Hemiptera</taxon>
        <taxon>Sternorrhyncha</taxon>
        <taxon>Psylloidea</taxon>
        <taxon>Psyllidae</taxon>
        <taxon>Psyllinae</taxon>
        <taxon>Cacopsylla</taxon>
    </lineage>
</organism>
<keyword evidence="7 13" id="KW-0863">Zinc-finger</keyword>
<feature type="domain" description="C2H2-type" evidence="15">
    <location>
        <begin position="549"/>
        <end position="576"/>
    </location>
</feature>
<feature type="compositionally biased region" description="Basic residues" evidence="14">
    <location>
        <begin position="594"/>
        <end position="606"/>
    </location>
</feature>
<dbReference type="SUPFAM" id="SSF57667">
    <property type="entry name" value="beta-beta-alpha zinc fingers"/>
    <property type="match status" value="2"/>
</dbReference>
<dbReference type="PROSITE" id="PS50157">
    <property type="entry name" value="ZINC_FINGER_C2H2_2"/>
    <property type="match status" value="3"/>
</dbReference>
<dbReference type="GO" id="GO:0008270">
    <property type="term" value="F:zinc ion binding"/>
    <property type="evidence" value="ECO:0007669"/>
    <property type="project" value="UniProtKB-KW"/>
</dbReference>
<evidence type="ECO:0000256" key="11">
    <source>
        <dbReference type="ARBA" id="ARBA00023163"/>
    </source>
</evidence>
<dbReference type="FunFam" id="3.30.160.60:FF:000092">
    <property type="entry name" value="Early growth response protein 3"/>
    <property type="match status" value="1"/>
</dbReference>
<dbReference type="EMBL" id="HBUF01364935">
    <property type="protein sequence ID" value="CAG6723041.1"/>
    <property type="molecule type" value="Transcribed_RNA"/>
</dbReference>
<evidence type="ECO:0000256" key="7">
    <source>
        <dbReference type="ARBA" id="ARBA00022771"/>
    </source>
</evidence>
<feature type="compositionally biased region" description="Polar residues" evidence="14">
    <location>
        <begin position="345"/>
        <end position="361"/>
    </location>
</feature>
<keyword evidence="10" id="KW-0238">DNA-binding</keyword>
<dbReference type="GO" id="GO:0000981">
    <property type="term" value="F:DNA-binding transcription factor activity, RNA polymerase II-specific"/>
    <property type="evidence" value="ECO:0007669"/>
    <property type="project" value="TreeGrafter"/>
</dbReference>
<dbReference type="PROSITE" id="PS00028">
    <property type="entry name" value="ZINC_FINGER_C2H2_1"/>
    <property type="match status" value="3"/>
</dbReference>
<dbReference type="InterPro" id="IPR013087">
    <property type="entry name" value="Znf_C2H2_type"/>
</dbReference>
<dbReference type="Gene3D" id="3.30.160.60">
    <property type="entry name" value="Classic Zinc Finger"/>
    <property type="match status" value="3"/>
</dbReference>
<feature type="domain" description="C2H2-type" evidence="15">
    <location>
        <begin position="519"/>
        <end position="548"/>
    </location>
</feature>
<feature type="region of interest" description="Disordered" evidence="14">
    <location>
        <begin position="588"/>
        <end position="661"/>
    </location>
</feature>
<evidence type="ECO:0000256" key="4">
    <source>
        <dbReference type="ARBA" id="ARBA00022490"/>
    </source>
</evidence>
<evidence type="ECO:0000256" key="2">
    <source>
        <dbReference type="ARBA" id="ARBA00004496"/>
    </source>
</evidence>
<dbReference type="GO" id="GO:0005634">
    <property type="term" value="C:nucleus"/>
    <property type="evidence" value="ECO:0007669"/>
    <property type="project" value="UniProtKB-SubCell"/>
</dbReference>
<dbReference type="GO" id="GO:0000978">
    <property type="term" value="F:RNA polymerase II cis-regulatory region sequence-specific DNA binding"/>
    <property type="evidence" value="ECO:0007669"/>
    <property type="project" value="TreeGrafter"/>
</dbReference>
<keyword evidence="11" id="KW-0804">Transcription</keyword>
<name>A0A8D8VKB3_9HEMI</name>
<evidence type="ECO:0000256" key="6">
    <source>
        <dbReference type="ARBA" id="ARBA00022737"/>
    </source>
</evidence>
<feature type="region of interest" description="Disordered" evidence="14">
    <location>
        <begin position="177"/>
        <end position="324"/>
    </location>
</feature>
<sequence length="661" mass="72275">MMMILTMKKGQFPLDKPTSSGRKCQEASSLDEAQEYIDIHQIQKHILESRNSLSGPARSSLSSRTTSNTLAPPPYYPYNVQIPTTPGGNTFIPEDCFNFWFNSTTGSINQNSGGVLPTCPNPSTTMIMDGGLDTLTFNAQHHNFLLTESAVAAAAHHFNVLSFDTCLYKATESSACESGGSPIPASGAPGDNSVDGEGSEVPLGDLNTPVTTSGDIPSFFGPSTVVEPPPITGSLETEELSVGSPSTKDESGELCQPKTELITDSPLGLHEEEEETSLSSTISMYPGNNPTPAHSDKISYRGIFTTTNSSPSHQHNSSSPSNNWMLTGADKSLFPPLFISSGVLGQSNNSNQGPYSGSSPSHYDERSQQHEMLNINIECGALKQATSYSNCSGEQDVYARVNQSLMHSPNNKYQWLDSPVEYSASIVQASPAGIIPKQEPVYGNANLSGCGGLVNLPDPNNPGSTYPVQLAEYNPSTSKGHEILSQVYQQSPLPLKLVPVKPRKYPNRPSKTPVHERPYACPVENCDRRFSRSDELTRHIRIHTGQKPFQCRICMRSFSRSDHLTTHIRTHTGEKPFSCDVCGRKFARSDEKKRHAKVHLKQRSKKESKMAVMMSQQQQQQQQQRQQQQQHQRPLPQDPPTHSTAQTVEGDVCPRPASSVT</sequence>
<proteinExistence type="inferred from homology"/>
<evidence type="ECO:0000256" key="12">
    <source>
        <dbReference type="ARBA" id="ARBA00023242"/>
    </source>
</evidence>
<dbReference type="SMART" id="SM00355">
    <property type="entry name" value="ZnF_C2H2"/>
    <property type="match status" value="3"/>
</dbReference>
<keyword evidence="12" id="KW-0539">Nucleus</keyword>
<feature type="compositionally biased region" description="Low complexity" evidence="14">
    <location>
        <begin position="178"/>
        <end position="190"/>
    </location>
</feature>
<evidence type="ECO:0000256" key="9">
    <source>
        <dbReference type="ARBA" id="ARBA00023015"/>
    </source>
</evidence>
<dbReference type="InterPro" id="IPR036236">
    <property type="entry name" value="Znf_C2H2_sf"/>
</dbReference>
<feature type="domain" description="C2H2-type" evidence="15">
    <location>
        <begin position="577"/>
        <end position="604"/>
    </location>
</feature>
<feature type="compositionally biased region" description="Low complexity" evidence="14">
    <location>
        <begin position="308"/>
        <end position="323"/>
    </location>
</feature>
<dbReference type="PANTHER" id="PTHR23235:SF60">
    <property type="entry name" value="STRIPE, ISOFORM D"/>
    <property type="match status" value="1"/>
</dbReference>
<evidence type="ECO:0000256" key="3">
    <source>
        <dbReference type="ARBA" id="ARBA00005682"/>
    </source>
</evidence>
<keyword evidence="4" id="KW-0963">Cytoplasm</keyword>
<evidence type="ECO:0000313" key="16">
    <source>
        <dbReference type="EMBL" id="CAG6723041.1"/>
    </source>
</evidence>
<dbReference type="PANTHER" id="PTHR23235">
    <property type="entry name" value="KRUEPPEL-LIKE TRANSCRIPTION FACTOR"/>
    <property type="match status" value="1"/>
</dbReference>
<evidence type="ECO:0000256" key="13">
    <source>
        <dbReference type="PROSITE-ProRule" id="PRU00042"/>
    </source>
</evidence>
<feature type="compositionally biased region" description="Low complexity" evidence="14">
    <location>
        <begin position="616"/>
        <end position="633"/>
    </location>
</feature>
<keyword evidence="6" id="KW-0677">Repeat</keyword>
<accession>A0A8D8VKB3</accession>